<evidence type="ECO:0000313" key="2">
    <source>
        <dbReference type="EMBL" id="BBY05426.1"/>
    </source>
</evidence>
<reference evidence="2 3" key="1">
    <citation type="journal article" date="2019" name="Emerg. Microbes Infect.">
        <title>Comprehensive subspecies identification of 175 nontuberculous mycobacteria species based on 7547 genomic profiles.</title>
        <authorList>
            <person name="Matsumoto Y."/>
            <person name="Kinjo T."/>
            <person name="Motooka D."/>
            <person name="Nabeya D."/>
            <person name="Jung N."/>
            <person name="Uechi K."/>
            <person name="Horii T."/>
            <person name="Iida T."/>
            <person name="Fujita J."/>
            <person name="Nakamura S."/>
        </authorList>
    </citation>
    <scope>NUCLEOTIDE SEQUENCE [LARGE SCALE GENOMIC DNA]</scope>
    <source>
        <strain evidence="2 3">JCM 16367</strain>
    </source>
</reference>
<feature type="signal peptide" evidence="1">
    <location>
        <begin position="1"/>
        <end position="24"/>
    </location>
</feature>
<feature type="chain" id="PRO_5029691594" evidence="1">
    <location>
        <begin position="25"/>
        <end position="45"/>
    </location>
</feature>
<evidence type="ECO:0000313" key="3">
    <source>
        <dbReference type="Proteomes" id="UP000466894"/>
    </source>
</evidence>
<evidence type="ECO:0000256" key="1">
    <source>
        <dbReference type="SAM" id="SignalP"/>
    </source>
</evidence>
<dbReference type="EMBL" id="AP022583">
    <property type="protein sequence ID" value="BBY05426.1"/>
    <property type="molecule type" value="Genomic_DNA"/>
</dbReference>
<organism evidence="2 3">
    <name type="scientific">Mycobacterium noviomagense</name>
    <dbReference type="NCBI Taxonomy" id="459858"/>
    <lineage>
        <taxon>Bacteria</taxon>
        <taxon>Bacillati</taxon>
        <taxon>Actinomycetota</taxon>
        <taxon>Actinomycetes</taxon>
        <taxon>Mycobacteriales</taxon>
        <taxon>Mycobacteriaceae</taxon>
        <taxon>Mycobacterium</taxon>
    </lineage>
</organism>
<name>A0A7I7PA13_9MYCO</name>
<proteinExistence type="predicted"/>
<keyword evidence="1" id="KW-0732">Signal</keyword>
<protein>
    <submittedName>
        <fullName evidence="2">Uncharacterized protein</fullName>
    </submittedName>
</protein>
<dbReference type="Proteomes" id="UP000466894">
    <property type="component" value="Chromosome"/>
</dbReference>
<dbReference type="AlphaFoldDB" id="A0A7I7PA13"/>
<dbReference type="KEGG" id="mnv:MNVI_07440"/>
<sequence>MIKALTAVAAAIGALALGTGVAHADCQTQCYDSGDTGYHRVTSCN</sequence>
<accession>A0A7I7PA13</accession>
<dbReference type="RefSeq" id="WP_163747926.1">
    <property type="nucleotide sequence ID" value="NZ_AP022583.1"/>
</dbReference>
<gene>
    <name evidence="2" type="ORF">MNVI_07440</name>
</gene>